<reference evidence="6" key="1">
    <citation type="submission" date="2016-10" db="EMBL/GenBank/DDBJ databases">
        <authorList>
            <person name="Varghese N."/>
            <person name="Submissions S."/>
        </authorList>
    </citation>
    <scope>NUCLEOTIDE SEQUENCE [LARGE SCALE GENOMIC DNA]</scope>
    <source>
        <strain evidence="6">DSM 17038</strain>
    </source>
</reference>
<accession>A0A1I2VFV5</accession>
<dbReference type="InterPro" id="IPR003500">
    <property type="entry name" value="RpiB_LacA_LacB"/>
</dbReference>
<dbReference type="InterPro" id="IPR036569">
    <property type="entry name" value="RpiB_LacA_LacB_sf"/>
</dbReference>
<feature type="active site" description="Proton acceptor" evidence="3">
    <location>
        <position position="65"/>
    </location>
</feature>
<sequence>MRVAIGSDHGGFNLKAEIIGYLKEKQIDYHDFGTYSLDSVDYPDFARIVADAVAGGDCDRGILCCGTGIGVCIAANKVAGIRAALCHDTFSARMASEHNNANIITLGERVIGPGLACDIVDAWLNSEFAGGRHARRIEKISEIEKKNR</sequence>
<dbReference type="NCBIfam" id="TIGR01120">
    <property type="entry name" value="rpiB"/>
    <property type="match status" value="1"/>
</dbReference>
<dbReference type="RefSeq" id="WP_092472144.1">
    <property type="nucleotide sequence ID" value="NZ_FOOX01000011.1"/>
</dbReference>
<dbReference type="PANTHER" id="PTHR43732:SF1">
    <property type="entry name" value="RIBOSE 5-PHOSPHATE ISOMERASE"/>
    <property type="match status" value="1"/>
</dbReference>
<dbReference type="PANTHER" id="PTHR43732">
    <property type="entry name" value="RIBOSE 5-PHOSPHATE ISOMERASE-RELATED"/>
    <property type="match status" value="1"/>
</dbReference>
<feature type="active site" description="Proton donor" evidence="3">
    <location>
        <position position="98"/>
    </location>
</feature>
<evidence type="ECO:0000313" key="5">
    <source>
        <dbReference type="EMBL" id="SFG87087.1"/>
    </source>
</evidence>
<name>A0A1I2VFV5_9FIRM</name>
<evidence type="ECO:0000256" key="1">
    <source>
        <dbReference type="ARBA" id="ARBA00008754"/>
    </source>
</evidence>
<dbReference type="GO" id="GO:0005975">
    <property type="term" value="P:carbohydrate metabolic process"/>
    <property type="evidence" value="ECO:0007669"/>
    <property type="project" value="InterPro"/>
</dbReference>
<organism evidence="5 6">
    <name type="scientific">Desulfotruncus arcticus DSM 17038</name>
    <dbReference type="NCBI Taxonomy" id="1121424"/>
    <lineage>
        <taxon>Bacteria</taxon>
        <taxon>Bacillati</taxon>
        <taxon>Bacillota</taxon>
        <taxon>Clostridia</taxon>
        <taxon>Eubacteriales</taxon>
        <taxon>Desulfallaceae</taxon>
        <taxon>Desulfotruncus</taxon>
    </lineage>
</organism>
<dbReference type="NCBIfam" id="NF004051">
    <property type="entry name" value="PRK05571.1"/>
    <property type="match status" value="1"/>
</dbReference>
<evidence type="ECO:0000256" key="2">
    <source>
        <dbReference type="ARBA" id="ARBA00023235"/>
    </source>
</evidence>
<feature type="binding site" evidence="4">
    <location>
        <position position="99"/>
    </location>
    <ligand>
        <name>D-ribulose 5-phosphate</name>
        <dbReference type="ChEBI" id="CHEBI:58121"/>
    </ligand>
</feature>
<dbReference type="InterPro" id="IPR004785">
    <property type="entry name" value="RpiB"/>
</dbReference>
<dbReference type="GO" id="GO:0016861">
    <property type="term" value="F:intramolecular oxidoreductase activity, interconverting aldoses and ketoses"/>
    <property type="evidence" value="ECO:0007669"/>
    <property type="project" value="UniProtKB-ARBA"/>
</dbReference>
<dbReference type="SUPFAM" id="SSF89623">
    <property type="entry name" value="Ribose/Galactose isomerase RpiB/AlsB"/>
    <property type="match status" value="1"/>
</dbReference>
<dbReference type="OrthoDB" id="1778624at2"/>
<feature type="binding site" evidence="4">
    <location>
        <position position="109"/>
    </location>
    <ligand>
        <name>D-ribulose 5-phosphate</name>
        <dbReference type="ChEBI" id="CHEBI:58121"/>
    </ligand>
</feature>
<feature type="binding site" evidence="4">
    <location>
        <begin position="8"/>
        <end position="9"/>
    </location>
    <ligand>
        <name>D-ribulose 5-phosphate</name>
        <dbReference type="ChEBI" id="CHEBI:58121"/>
    </ligand>
</feature>
<comment type="similarity">
    <text evidence="1">Belongs to the LacAB/RpiB family.</text>
</comment>
<dbReference type="Proteomes" id="UP000199337">
    <property type="component" value="Unassembled WGS sequence"/>
</dbReference>
<dbReference type="PIRSF" id="PIRSF005384">
    <property type="entry name" value="RpiB_LacA_B"/>
    <property type="match status" value="1"/>
</dbReference>
<gene>
    <name evidence="5" type="ORF">SAMN05660649_02948</name>
</gene>
<keyword evidence="2 5" id="KW-0413">Isomerase</keyword>
<feature type="binding site" evidence="4">
    <location>
        <begin position="66"/>
        <end position="70"/>
    </location>
    <ligand>
        <name>D-ribulose 5-phosphate</name>
        <dbReference type="ChEBI" id="CHEBI:58121"/>
    </ligand>
</feature>
<evidence type="ECO:0000256" key="4">
    <source>
        <dbReference type="PIRSR" id="PIRSR005384-2"/>
    </source>
</evidence>
<evidence type="ECO:0000256" key="3">
    <source>
        <dbReference type="PIRSR" id="PIRSR005384-1"/>
    </source>
</evidence>
<evidence type="ECO:0000313" key="6">
    <source>
        <dbReference type="Proteomes" id="UP000199337"/>
    </source>
</evidence>
<dbReference type="NCBIfam" id="TIGR00689">
    <property type="entry name" value="rpiB_lacA_lacB"/>
    <property type="match status" value="1"/>
</dbReference>
<dbReference type="AlphaFoldDB" id="A0A1I2VFV5"/>
<protein>
    <submittedName>
        <fullName evidence="5">Ribose-5-phosphate isomerase</fullName>
    </submittedName>
</protein>
<dbReference type="STRING" id="341036.SAMN05660649_02948"/>
<dbReference type="Pfam" id="PF02502">
    <property type="entry name" value="LacAB_rpiB"/>
    <property type="match status" value="1"/>
</dbReference>
<keyword evidence="6" id="KW-1185">Reference proteome</keyword>
<proteinExistence type="inferred from homology"/>
<feature type="binding site" evidence="4">
    <location>
        <position position="136"/>
    </location>
    <ligand>
        <name>D-ribulose 5-phosphate</name>
        <dbReference type="ChEBI" id="CHEBI:58121"/>
    </ligand>
</feature>
<dbReference type="Gene3D" id="3.40.1400.10">
    <property type="entry name" value="Sugar-phosphate isomerase, RpiB/LacA/LacB"/>
    <property type="match status" value="1"/>
</dbReference>
<feature type="binding site" evidence="4">
    <location>
        <position position="132"/>
    </location>
    <ligand>
        <name>D-ribulose 5-phosphate</name>
        <dbReference type="ChEBI" id="CHEBI:58121"/>
    </ligand>
</feature>
<dbReference type="EMBL" id="FOOX01000011">
    <property type="protein sequence ID" value="SFG87087.1"/>
    <property type="molecule type" value="Genomic_DNA"/>
</dbReference>
<dbReference type="InterPro" id="IPR051812">
    <property type="entry name" value="SPI_LacAB/RpiB"/>
</dbReference>